<dbReference type="EMBL" id="MHTV01000042">
    <property type="protein sequence ID" value="OHA65697.1"/>
    <property type="molecule type" value="Genomic_DNA"/>
</dbReference>
<evidence type="ECO:0000313" key="3">
    <source>
        <dbReference type="Proteomes" id="UP000178092"/>
    </source>
</evidence>
<name>A0A1G2QZ14_9BACT</name>
<evidence type="ECO:0000256" key="1">
    <source>
        <dbReference type="SAM" id="MobiDB-lite"/>
    </source>
</evidence>
<organism evidence="2 3">
    <name type="scientific">Candidatus Wildermuthbacteria bacterium RIFCSPHIGHO2_02_FULL_45_25</name>
    <dbReference type="NCBI Taxonomy" id="1802450"/>
    <lineage>
        <taxon>Bacteria</taxon>
        <taxon>Candidatus Wildermuthiibacteriota</taxon>
    </lineage>
</organism>
<sequence>MLLLTAGLLFIVVLILITLWQVQKKGAVGMLMKRPAETKSASVESIKSSPATGQTPFLDEEEKEM</sequence>
<protein>
    <submittedName>
        <fullName evidence="2">Uncharacterized protein</fullName>
    </submittedName>
</protein>
<feature type="region of interest" description="Disordered" evidence="1">
    <location>
        <begin position="40"/>
        <end position="65"/>
    </location>
</feature>
<gene>
    <name evidence="2" type="ORF">A3C04_02160</name>
</gene>
<proteinExistence type="predicted"/>
<feature type="compositionally biased region" description="Polar residues" evidence="1">
    <location>
        <begin position="40"/>
        <end position="55"/>
    </location>
</feature>
<reference evidence="2 3" key="1">
    <citation type="journal article" date="2016" name="Nat. Commun.">
        <title>Thousands of microbial genomes shed light on interconnected biogeochemical processes in an aquifer system.</title>
        <authorList>
            <person name="Anantharaman K."/>
            <person name="Brown C.T."/>
            <person name="Hug L.A."/>
            <person name="Sharon I."/>
            <person name="Castelle C.J."/>
            <person name="Probst A.J."/>
            <person name="Thomas B.C."/>
            <person name="Singh A."/>
            <person name="Wilkins M.J."/>
            <person name="Karaoz U."/>
            <person name="Brodie E.L."/>
            <person name="Williams K.H."/>
            <person name="Hubbard S.S."/>
            <person name="Banfield J.F."/>
        </authorList>
    </citation>
    <scope>NUCLEOTIDE SEQUENCE [LARGE SCALE GENOMIC DNA]</scope>
</reference>
<dbReference type="AlphaFoldDB" id="A0A1G2QZ14"/>
<comment type="caution">
    <text evidence="2">The sequence shown here is derived from an EMBL/GenBank/DDBJ whole genome shotgun (WGS) entry which is preliminary data.</text>
</comment>
<evidence type="ECO:0000313" key="2">
    <source>
        <dbReference type="EMBL" id="OHA65697.1"/>
    </source>
</evidence>
<accession>A0A1G2QZ14</accession>
<dbReference type="Proteomes" id="UP000178092">
    <property type="component" value="Unassembled WGS sequence"/>
</dbReference>